<name>A0A6A6IIJ3_9PLEO</name>
<dbReference type="AlphaFoldDB" id="A0A6A6IIJ3"/>
<dbReference type="InterPro" id="IPR036291">
    <property type="entry name" value="NAD(P)-bd_dom_sf"/>
</dbReference>
<sequence>MPPIAPGSLVLVTGANGFVAGVLIDKLLAAGYKVRGTVRSLEKNKWMSTHYGPSFSLSEVPDLSVPGALDEAVKGCDAVANVASNTAIDPDPSVFIPPVIKATVNVLESAAKEPKVKNVVYTSSVVAMAHQVPGEPRVLDKHSWNEYALKEAWNPDAKEEGLARMLVNYACSKAASEKACWDWMAAHKPGFTFNTVCPPVVLGAPSAAIYTGFSSSAGFAKMLWDGHPEIAFMIPPQWYVDVEDVALLHVAALSQPDVENERLMAFAGKFTWNEVLGALRKFAPERSWPERIEEPPADQASVDIGSSAELLKRLGKKDGFASLEEAVRKWVECMVEAEKMDGVPESLVDKMAAQLNAGK</sequence>
<dbReference type="Proteomes" id="UP000800094">
    <property type="component" value="Unassembled WGS sequence"/>
</dbReference>
<gene>
    <name evidence="4" type="ORF">BU26DRAFT_482798</name>
</gene>
<dbReference type="EMBL" id="ML987194">
    <property type="protein sequence ID" value="KAF2249997.1"/>
    <property type="molecule type" value="Genomic_DNA"/>
</dbReference>
<proteinExistence type="inferred from homology"/>
<dbReference type="OrthoDB" id="2735536at2759"/>
<dbReference type="RefSeq" id="XP_033685001.1">
    <property type="nucleotide sequence ID" value="XM_033825782.1"/>
</dbReference>
<accession>A0A6A6IIJ3</accession>
<dbReference type="Pfam" id="PF01370">
    <property type="entry name" value="Epimerase"/>
    <property type="match status" value="1"/>
</dbReference>
<dbReference type="SUPFAM" id="SSF51735">
    <property type="entry name" value="NAD(P)-binding Rossmann-fold domains"/>
    <property type="match status" value="1"/>
</dbReference>
<dbReference type="PANTHER" id="PTHR10366:SF562">
    <property type="entry name" value="ALDEHYDE REDUCTASE II (AFU_ORTHOLOGUE AFUA_1G11360)"/>
    <property type="match status" value="1"/>
</dbReference>
<dbReference type="InterPro" id="IPR050425">
    <property type="entry name" value="NAD(P)_dehydrat-like"/>
</dbReference>
<protein>
    <submittedName>
        <fullName evidence="4">NAD(P)-binding protein</fullName>
    </submittedName>
</protein>
<feature type="domain" description="NAD-dependent epimerase/dehydratase" evidence="3">
    <location>
        <begin position="10"/>
        <end position="258"/>
    </location>
</feature>
<evidence type="ECO:0000313" key="4">
    <source>
        <dbReference type="EMBL" id="KAF2249997.1"/>
    </source>
</evidence>
<organism evidence="4 5">
    <name type="scientific">Trematosphaeria pertusa</name>
    <dbReference type="NCBI Taxonomy" id="390896"/>
    <lineage>
        <taxon>Eukaryota</taxon>
        <taxon>Fungi</taxon>
        <taxon>Dikarya</taxon>
        <taxon>Ascomycota</taxon>
        <taxon>Pezizomycotina</taxon>
        <taxon>Dothideomycetes</taxon>
        <taxon>Pleosporomycetidae</taxon>
        <taxon>Pleosporales</taxon>
        <taxon>Massarineae</taxon>
        <taxon>Trematosphaeriaceae</taxon>
        <taxon>Trematosphaeria</taxon>
    </lineage>
</organism>
<dbReference type="InterPro" id="IPR001509">
    <property type="entry name" value="Epimerase_deHydtase"/>
</dbReference>
<dbReference type="Gene3D" id="3.40.50.720">
    <property type="entry name" value="NAD(P)-binding Rossmann-like Domain"/>
    <property type="match status" value="1"/>
</dbReference>
<evidence type="ECO:0000256" key="1">
    <source>
        <dbReference type="ARBA" id="ARBA00023002"/>
    </source>
</evidence>
<keyword evidence="1" id="KW-0560">Oxidoreductase</keyword>
<reference evidence="4" key="1">
    <citation type="journal article" date="2020" name="Stud. Mycol.">
        <title>101 Dothideomycetes genomes: a test case for predicting lifestyles and emergence of pathogens.</title>
        <authorList>
            <person name="Haridas S."/>
            <person name="Albert R."/>
            <person name="Binder M."/>
            <person name="Bloem J."/>
            <person name="Labutti K."/>
            <person name="Salamov A."/>
            <person name="Andreopoulos B."/>
            <person name="Baker S."/>
            <person name="Barry K."/>
            <person name="Bills G."/>
            <person name="Bluhm B."/>
            <person name="Cannon C."/>
            <person name="Castanera R."/>
            <person name="Culley D."/>
            <person name="Daum C."/>
            <person name="Ezra D."/>
            <person name="Gonzalez J."/>
            <person name="Henrissat B."/>
            <person name="Kuo A."/>
            <person name="Liang C."/>
            <person name="Lipzen A."/>
            <person name="Lutzoni F."/>
            <person name="Magnuson J."/>
            <person name="Mondo S."/>
            <person name="Nolan M."/>
            <person name="Ohm R."/>
            <person name="Pangilinan J."/>
            <person name="Park H.-J."/>
            <person name="Ramirez L."/>
            <person name="Alfaro M."/>
            <person name="Sun H."/>
            <person name="Tritt A."/>
            <person name="Yoshinaga Y."/>
            <person name="Zwiers L.-H."/>
            <person name="Turgeon B."/>
            <person name="Goodwin S."/>
            <person name="Spatafora J."/>
            <person name="Crous P."/>
            <person name="Grigoriev I."/>
        </authorList>
    </citation>
    <scope>NUCLEOTIDE SEQUENCE</scope>
    <source>
        <strain evidence="4">CBS 122368</strain>
    </source>
</reference>
<evidence type="ECO:0000259" key="3">
    <source>
        <dbReference type="Pfam" id="PF01370"/>
    </source>
</evidence>
<evidence type="ECO:0000313" key="5">
    <source>
        <dbReference type="Proteomes" id="UP000800094"/>
    </source>
</evidence>
<comment type="similarity">
    <text evidence="2">Belongs to the NAD(P)-dependent epimerase/dehydratase family. Dihydroflavonol-4-reductase subfamily.</text>
</comment>
<dbReference type="GO" id="GO:0016616">
    <property type="term" value="F:oxidoreductase activity, acting on the CH-OH group of donors, NAD or NADP as acceptor"/>
    <property type="evidence" value="ECO:0007669"/>
    <property type="project" value="TreeGrafter"/>
</dbReference>
<evidence type="ECO:0000256" key="2">
    <source>
        <dbReference type="ARBA" id="ARBA00023445"/>
    </source>
</evidence>
<dbReference type="PANTHER" id="PTHR10366">
    <property type="entry name" value="NAD DEPENDENT EPIMERASE/DEHYDRATASE"/>
    <property type="match status" value="1"/>
</dbReference>
<dbReference type="GeneID" id="54579112"/>
<keyword evidence="5" id="KW-1185">Reference proteome</keyword>